<keyword evidence="2" id="KW-1185">Reference proteome</keyword>
<keyword evidence="1" id="KW-0614">Plasmid</keyword>
<dbReference type="HOGENOM" id="CLU_921104_0_0_7"/>
<name>E4U3S1_SULKY</name>
<geneLocation type="plasmid" evidence="1 2">
    <name>pSULKU02</name>
</geneLocation>
<organism evidence="1 2">
    <name type="scientific">Sulfuricurvum kujiense (strain ATCC BAA-921 / DSM 16994 / JCM 11577 / YK-1)</name>
    <dbReference type="NCBI Taxonomy" id="709032"/>
    <lineage>
        <taxon>Bacteria</taxon>
        <taxon>Pseudomonadati</taxon>
        <taxon>Campylobacterota</taxon>
        <taxon>Epsilonproteobacteria</taxon>
        <taxon>Campylobacterales</taxon>
        <taxon>Sulfurimonadaceae</taxon>
        <taxon>Sulfuricurvum</taxon>
    </lineage>
</organism>
<dbReference type="Proteomes" id="UP000008721">
    <property type="component" value="Plasmid pSULKU02"/>
</dbReference>
<gene>
    <name evidence="1" type="ordered locus">Sulku_2687</name>
</gene>
<proteinExistence type="predicted"/>
<dbReference type="KEGG" id="sku:Sulku_2687"/>
<evidence type="ECO:0000313" key="1">
    <source>
        <dbReference type="EMBL" id="ADR35337.1"/>
    </source>
</evidence>
<protein>
    <submittedName>
        <fullName evidence="1">Uncharacterized protein</fullName>
    </submittedName>
</protein>
<evidence type="ECO:0000313" key="2">
    <source>
        <dbReference type="Proteomes" id="UP000008721"/>
    </source>
</evidence>
<dbReference type="EMBL" id="CP002357">
    <property type="protein sequence ID" value="ADR35337.1"/>
    <property type="molecule type" value="Genomic_DNA"/>
</dbReference>
<reference evidence="1 2" key="1">
    <citation type="journal article" date="2012" name="Stand. Genomic Sci.">
        <title>Complete genome sequence of the sulfur compounds oxidizing chemolithoautotroph Sulfuricurvum kujiense type strain (YK-1(T)).</title>
        <authorList>
            <person name="Han C."/>
            <person name="Kotsyurbenko O."/>
            <person name="Chertkov O."/>
            <person name="Held B."/>
            <person name="Lapidus A."/>
            <person name="Nolan M."/>
            <person name="Lucas S."/>
            <person name="Hammon N."/>
            <person name="Deshpande S."/>
            <person name="Cheng J.F."/>
            <person name="Tapia R."/>
            <person name="Goodwin L.A."/>
            <person name="Pitluck S."/>
            <person name="Liolios K."/>
            <person name="Pagani I."/>
            <person name="Ivanova N."/>
            <person name="Mavromatis K."/>
            <person name="Mikhailova N."/>
            <person name="Pati A."/>
            <person name="Chen A."/>
            <person name="Palaniappan K."/>
            <person name="Land M."/>
            <person name="Hauser L."/>
            <person name="Chang Y.J."/>
            <person name="Jeffries C.D."/>
            <person name="Brambilla E.M."/>
            <person name="Rohde M."/>
            <person name="Spring S."/>
            <person name="Sikorski J."/>
            <person name="Goker M."/>
            <person name="Woyke T."/>
            <person name="Bristow J."/>
            <person name="Eisen J.A."/>
            <person name="Markowitz V."/>
            <person name="Hugenholtz P."/>
            <person name="Kyrpides N.C."/>
            <person name="Klenk H.P."/>
            <person name="Detter J.C."/>
        </authorList>
    </citation>
    <scope>NUCLEOTIDE SEQUENCE [LARGE SCALE GENOMIC DNA]</scope>
    <source>
        <strain evidence="2">ATCC BAA-921 / DSM 16994 / JCM 11577 / YK-1</strain>
    </source>
</reference>
<sequence>MSEQENKDLSLSVLEFVSSAPNINRACSSLLENATSIFLPFKRIENSDVSKRFLKNNQVLEIDHDLFGQTGRMQIRGRLLGQIHKDILEVLLTGEKVFNKNDRKFSVEMSAYQILKRLGVTTSNKEWLSSKINEIAECRLRFLFDGEDDFSFNFIETVTGVTKKDSEGNIVKSGEKTIKVVFSEAYTAFLARTEILDYSNYIDDIVSIDNTFVKAVVRYMLTNNGKNSKIKISNLIEKLRTDKIMSQIELDRNIKLLKSHDTQELLNEKFGITLIGDETLVFNELENKSHYYIKPLPMTDSE</sequence>
<accession>E4U3S1</accession>
<dbReference type="OrthoDB" id="5334787at2"/>
<dbReference type="AlphaFoldDB" id="E4U3S1"/>
<dbReference type="RefSeq" id="WP_013449949.1">
    <property type="nucleotide sequence ID" value="NC_014755.1"/>
</dbReference>